<evidence type="ECO:0000256" key="2">
    <source>
        <dbReference type="ARBA" id="ARBA00009121"/>
    </source>
</evidence>
<dbReference type="PROSITE" id="PS50940">
    <property type="entry name" value="CHIT_BIND_II"/>
    <property type="match status" value="2"/>
</dbReference>
<feature type="region of interest" description="Disordered" evidence="13">
    <location>
        <begin position="422"/>
        <end position="473"/>
    </location>
</feature>
<reference evidence="17" key="2">
    <citation type="submission" date="2021-12" db="EMBL/GenBank/DDBJ databases">
        <authorList>
            <person name="King R."/>
        </authorList>
    </citation>
    <scope>NUCLEOTIDE SEQUENCE</scope>
</reference>
<keyword evidence="11" id="KW-0624">Polysaccharide degradation</keyword>
<dbReference type="InterPro" id="IPR050314">
    <property type="entry name" value="Glycosyl_Hydrlase_18"/>
</dbReference>
<dbReference type="InterPro" id="IPR011583">
    <property type="entry name" value="Chitinase_II/V-like_cat"/>
</dbReference>
<feature type="region of interest" description="Disordered" evidence="13">
    <location>
        <begin position="1109"/>
        <end position="1131"/>
    </location>
</feature>
<dbReference type="InterPro" id="IPR029070">
    <property type="entry name" value="Chitinase_insertion_sf"/>
</dbReference>
<dbReference type="SMART" id="SM00636">
    <property type="entry name" value="Glyco_18"/>
    <property type="match status" value="1"/>
</dbReference>
<feature type="compositionally biased region" description="Basic and acidic residues" evidence="13">
    <location>
        <begin position="672"/>
        <end position="689"/>
    </location>
</feature>
<evidence type="ECO:0000313" key="19">
    <source>
        <dbReference type="Proteomes" id="UP001152759"/>
    </source>
</evidence>
<feature type="region of interest" description="Disordered" evidence="13">
    <location>
        <begin position="1066"/>
        <end position="1095"/>
    </location>
</feature>
<evidence type="ECO:0000256" key="3">
    <source>
        <dbReference type="ARBA" id="ARBA00012729"/>
    </source>
</evidence>
<feature type="region of interest" description="Disordered" evidence="13">
    <location>
        <begin position="1535"/>
        <end position="1573"/>
    </location>
</feature>
<evidence type="ECO:0000256" key="6">
    <source>
        <dbReference type="ARBA" id="ARBA00022801"/>
    </source>
</evidence>
<feature type="region of interest" description="Disordered" evidence="13">
    <location>
        <begin position="1303"/>
        <end position="1323"/>
    </location>
</feature>
<dbReference type="EMBL" id="MW699022">
    <property type="protein sequence ID" value="UDL18259.1"/>
    <property type="molecule type" value="mRNA"/>
</dbReference>
<dbReference type="Pfam" id="PF01607">
    <property type="entry name" value="CBM_14"/>
    <property type="match status" value="2"/>
</dbReference>
<feature type="compositionally biased region" description="Low complexity" evidence="13">
    <location>
        <begin position="821"/>
        <end position="834"/>
    </location>
</feature>
<keyword evidence="6 12" id="KW-0378">Hydrolase</keyword>
<dbReference type="FunFam" id="2.170.140.10:FF:000005">
    <property type="entry name" value="Acidic mammalian chitinase"/>
    <property type="match status" value="1"/>
</dbReference>
<feature type="domain" description="Chitin-binding type-2" evidence="15">
    <location>
        <begin position="1825"/>
        <end position="1884"/>
    </location>
</feature>
<dbReference type="SUPFAM" id="SSF57625">
    <property type="entry name" value="Invertebrate chitin-binding proteins"/>
    <property type="match status" value="2"/>
</dbReference>
<dbReference type="SMART" id="SM00494">
    <property type="entry name" value="ChtBD2"/>
    <property type="match status" value="2"/>
</dbReference>
<feature type="compositionally biased region" description="Polar residues" evidence="13">
    <location>
        <begin position="1120"/>
        <end position="1131"/>
    </location>
</feature>
<feature type="compositionally biased region" description="Polar residues" evidence="13">
    <location>
        <begin position="753"/>
        <end position="766"/>
    </location>
</feature>
<evidence type="ECO:0000256" key="12">
    <source>
        <dbReference type="RuleBase" id="RU000489"/>
    </source>
</evidence>
<keyword evidence="4" id="KW-0147">Chitin-binding</keyword>
<keyword evidence="8" id="KW-1015">Disulfide bond</keyword>
<dbReference type="SUPFAM" id="SSF54556">
    <property type="entry name" value="Chitinase insertion domain"/>
    <property type="match status" value="1"/>
</dbReference>
<dbReference type="GO" id="GO:0006032">
    <property type="term" value="P:chitin catabolic process"/>
    <property type="evidence" value="ECO:0007669"/>
    <property type="project" value="UniProtKB-KW"/>
</dbReference>
<dbReference type="InterPro" id="IPR001579">
    <property type="entry name" value="Glyco_hydro_18_chit_AS"/>
</dbReference>
<feature type="compositionally biased region" description="Basic and acidic residues" evidence="13">
    <location>
        <begin position="1535"/>
        <end position="1550"/>
    </location>
</feature>
<feature type="compositionally biased region" description="Acidic residues" evidence="13">
    <location>
        <begin position="720"/>
        <end position="729"/>
    </location>
</feature>
<feature type="compositionally biased region" description="Polar residues" evidence="13">
    <location>
        <begin position="1391"/>
        <end position="1407"/>
    </location>
</feature>
<comment type="similarity">
    <text evidence="2">Belongs to the glycosyl hydrolase 18 family. Chitinase class II subfamily.</text>
</comment>
<evidence type="ECO:0000313" key="17">
    <source>
        <dbReference type="EMBL" id="CAH0384361.1"/>
    </source>
</evidence>
<dbReference type="GO" id="GO:0000272">
    <property type="term" value="P:polysaccharide catabolic process"/>
    <property type="evidence" value="ECO:0007669"/>
    <property type="project" value="UniProtKB-KW"/>
</dbReference>
<dbReference type="Gene3D" id="2.170.140.10">
    <property type="entry name" value="Chitin binding domain"/>
    <property type="match status" value="2"/>
</dbReference>
<reference evidence="18" key="1">
    <citation type="submission" date="2021-03" db="EMBL/GenBank/DDBJ databases">
        <authorList>
            <person name="Peng Z."/>
        </authorList>
    </citation>
    <scope>NUCLEOTIDE SEQUENCE</scope>
</reference>
<dbReference type="InterPro" id="IPR002557">
    <property type="entry name" value="Chitin-bd_dom"/>
</dbReference>
<evidence type="ECO:0000256" key="10">
    <source>
        <dbReference type="ARBA" id="ARBA00023295"/>
    </source>
</evidence>
<feature type="chain" id="PRO_5040709926" description="chitinase" evidence="14">
    <location>
        <begin position="19"/>
        <end position="1884"/>
    </location>
</feature>
<evidence type="ECO:0000256" key="4">
    <source>
        <dbReference type="ARBA" id="ARBA00022669"/>
    </source>
</evidence>
<dbReference type="FunFam" id="3.10.50.10:FF:000004">
    <property type="entry name" value="Chitinase 5"/>
    <property type="match status" value="1"/>
</dbReference>
<feature type="signal peptide" evidence="14">
    <location>
        <begin position="1"/>
        <end position="18"/>
    </location>
</feature>
<dbReference type="Gene3D" id="3.20.20.80">
    <property type="entry name" value="Glycosidases"/>
    <property type="match status" value="1"/>
</dbReference>
<keyword evidence="7" id="KW-0146">Chitin degradation</keyword>
<feature type="region of interest" description="Disordered" evidence="13">
    <location>
        <begin position="960"/>
        <end position="1019"/>
    </location>
</feature>
<feature type="compositionally biased region" description="Acidic residues" evidence="13">
    <location>
        <begin position="691"/>
        <end position="702"/>
    </location>
</feature>
<dbReference type="InterPro" id="IPR036508">
    <property type="entry name" value="Chitin-bd_dom_sf"/>
</dbReference>
<organism evidence="18">
    <name type="scientific">Bemisia tabaci</name>
    <name type="common">Sweetpotato whitefly</name>
    <name type="synonym">Aleurodes tabaci</name>
    <dbReference type="NCBI Taxonomy" id="7038"/>
    <lineage>
        <taxon>Eukaryota</taxon>
        <taxon>Metazoa</taxon>
        <taxon>Ecdysozoa</taxon>
        <taxon>Arthropoda</taxon>
        <taxon>Hexapoda</taxon>
        <taxon>Insecta</taxon>
        <taxon>Pterygota</taxon>
        <taxon>Neoptera</taxon>
        <taxon>Paraneoptera</taxon>
        <taxon>Hemiptera</taxon>
        <taxon>Sternorrhyncha</taxon>
        <taxon>Aleyrodoidea</taxon>
        <taxon>Aleyrodidae</taxon>
        <taxon>Aleyrodinae</taxon>
        <taxon>Bemisia</taxon>
    </lineage>
</organism>
<dbReference type="KEGG" id="btab:109043699"/>
<evidence type="ECO:0000256" key="11">
    <source>
        <dbReference type="ARBA" id="ARBA00023326"/>
    </source>
</evidence>
<protein>
    <recommendedName>
        <fullName evidence="3">chitinase</fullName>
        <ecNumber evidence="3">3.2.1.14</ecNumber>
    </recommendedName>
</protein>
<keyword evidence="9" id="KW-0119">Carbohydrate metabolism</keyword>
<keyword evidence="5 14" id="KW-0732">Signal</keyword>
<evidence type="ECO:0000256" key="7">
    <source>
        <dbReference type="ARBA" id="ARBA00023024"/>
    </source>
</evidence>
<evidence type="ECO:0000256" key="8">
    <source>
        <dbReference type="ARBA" id="ARBA00023157"/>
    </source>
</evidence>
<dbReference type="EMBL" id="OU963863">
    <property type="protein sequence ID" value="CAH0384361.1"/>
    <property type="molecule type" value="Genomic_DNA"/>
</dbReference>
<feature type="compositionally biased region" description="Low complexity" evidence="13">
    <location>
        <begin position="1622"/>
        <end position="1631"/>
    </location>
</feature>
<dbReference type="CDD" id="cd02872">
    <property type="entry name" value="GH18_chitolectin_chitotriosidase"/>
    <property type="match status" value="1"/>
</dbReference>
<dbReference type="PANTHER" id="PTHR11177:SF399">
    <property type="entry name" value="CHITINASE 6, ISOFORM C"/>
    <property type="match status" value="1"/>
</dbReference>
<keyword evidence="10 12" id="KW-0326">Glycosidase</keyword>
<feature type="region of interest" description="Disordered" evidence="13">
    <location>
        <begin position="1391"/>
        <end position="1415"/>
    </location>
</feature>
<sequence length="1884" mass="211241">MRWLQFLLILVWTTYIAPQNHSVRKRATADSEKKVVCYYTNWSVYRPGTAKFTPQNINPYLCTHLIYAFGGLDRENGLRPYDKYQDIEQGGYAKFTGLKTFNKKLKTLLAIGGWNEGSARFSPLVADEERRREFVKNVVKFLRVNHFDGLDLDWEYPSFRDGGKPKDRENYASLVQELREEFDNESAKTGRPRLLLTMAVPAGIEYINKGYDVEKLNRYLDFMNILSYDYHSAFEPAVNHHSPLYPLEEESEYNFDAQLSIDYTIKHYLKLGADREKLVLGIPTYGRSYTLFNKDANQLGAPADGPGEQGEATREKGYLAYYEICNGLKEDSGWKLEQPKPEAMGPYAYKGNQWVGYDDEDIVKLKAQYVNEKGLGGIMFWSIDNDDFRGQCHSRPYPLIEAGKEALYGSAGPSNNLISSFESKQATQAPSTTRKTKPRPKLTSTRTTAIAKTTTPSPQTTPEPPTTPDPGSDFKCKDEGFFPHPRDCKKYFWCLDSGPSNLGIVAHQFTCPSGLFFNKAADSCDYTRNVLCNKKSSSTEKTTSAASKVTTAPSKITGSRLTTTVTTTTTTTTKAPPVEEIEEEEEYADSAEEDPKAIKQLISLIKKLGGVAELEKQLNLESGHNSDVTTPAISRTLYNKVLNTATPRYQSKFRNGPGPQNEGLKPDLSAASRKEKPQYVTIRRERPSTEEPLDNEDEETEIEAQSPQYKTIERSKIVDDASEEPEEVQEVQTPKYSSIFRNRAPPSKESKPTYVTLQRNRNTQVAPSPVEEQIDEGPVLESTSPSATPKYVTLRRQRPQLLDPASDDQGETPDKKSKYEVSSTTTDVTDSTSTIKPRVKVSDPSSTMEVIIVTPEPVTPSRLPPPLKATLPPTSTSPSLPTSTTPTAATTPSNFFVPSTSTRVVTTIVQAATERQVVPVNKLEYFLAKHSSGIRNLPINSEIIHNDVQKLDAEIINKLKKSQPSHRPSFNESKPSEGTKYNGINFKRYNSPANRTKLAAKSPTDSTERDALFTPSPFRKSHNTTHFDNFLKMRHNSRYLSLNGTTPEPTAETARKFVPSRSRVFKTTPIPADDTSDNFSDSSTRRRTTPISPTSTTIADIKKRRVLLRGKPNSPELITPPTSLEPRSSTLPQDLQTQPAIHNTQSSVAYSKQEKIIADDKEGKIELNEGRNSLLYEDKKSSTTDGENKIPDRKSTPEYEYVTRSIKPKNLNDFSRALDPYTSPYTSTLEVTTFKPPQRGKIRAQDYLQKLADELGTEVEENQGELKTVYFDKDFYEGSSKPSIERYSHESPQLSKVKNAALYSTSSPVTRRTNPEENLDNGRIHSNVESEKGKVYRGSVRAHHLLQEDQNIEEEYIQATTKRGSHYAKAYSPGASSLSTRKPYAQISRDYASQESNIDSVVSTDAVRQSKEQKESDRKIVTLRGKIRYATDEEKPKKARGNVIHAEYFENQRFSFQPTTEPPPRPSLAYRGEVREAPNNYLLTNLNNGQLIHLQAPLLAHSLLADEKFFEDNQSILNENVDDSPVLIQSREISSHHYERQTSDKSELGNDNKILAESTPNSGNEIPTIRNRTQFRRPNSSILRTRSTVKPTTEAQESTTDFTRAPANKFFRRRKIQPEIQSSIQPQSTTPKGAESIHNEETSTIRGRKIEFPRRVTSKPTNPERSIPESATIQFTNSSIDYEDTQADGGSVSNRIGSLEDRAQVDKISDLANVAVVAIHNLATVGPRIPAVLTTKIEKVPVRQLIVTQSPVTQPPIVVAPVKKYTHRGNIKPYLRITTPAPASIPAAAPPFKLQDPLFDYDSEYYAEPVDVPLSGKVRIHNDGYIECLDVGNFPHPFSCRKFISCAKMENDNLLGWEYTCPRGLSFDPIGGMCNWSAGLGCKE</sequence>
<evidence type="ECO:0000256" key="13">
    <source>
        <dbReference type="SAM" id="MobiDB-lite"/>
    </source>
</evidence>
<evidence type="ECO:0000259" key="15">
    <source>
        <dbReference type="PROSITE" id="PS50940"/>
    </source>
</evidence>
<dbReference type="Gene3D" id="3.10.50.10">
    <property type="match status" value="1"/>
</dbReference>
<name>A0A8K1UAR8_BEMTA</name>
<dbReference type="FunFam" id="3.20.20.80:FF:000007">
    <property type="entry name" value="Acidic mammalian chitinase"/>
    <property type="match status" value="1"/>
</dbReference>
<dbReference type="GO" id="GO:0008061">
    <property type="term" value="F:chitin binding"/>
    <property type="evidence" value="ECO:0007669"/>
    <property type="project" value="UniProtKB-KW"/>
</dbReference>
<dbReference type="InterPro" id="IPR017853">
    <property type="entry name" value="GH"/>
</dbReference>
<dbReference type="InterPro" id="IPR001223">
    <property type="entry name" value="Glyco_hydro18_cat"/>
</dbReference>
<dbReference type="PROSITE" id="PS01095">
    <property type="entry name" value="GH18_1"/>
    <property type="match status" value="1"/>
</dbReference>
<gene>
    <name evidence="17" type="ORF">BEMITA_LOCUS3691</name>
</gene>
<feature type="compositionally biased region" description="Polar residues" evidence="13">
    <location>
        <begin position="1303"/>
        <end position="1312"/>
    </location>
</feature>
<evidence type="ECO:0000313" key="18">
    <source>
        <dbReference type="EMBL" id="UDL18259.1"/>
    </source>
</evidence>
<dbReference type="PANTHER" id="PTHR11177">
    <property type="entry name" value="CHITINASE"/>
    <property type="match status" value="1"/>
</dbReference>
<dbReference type="Proteomes" id="UP001152759">
    <property type="component" value="Chromosome 2"/>
</dbReference>
<feature type="compositionally biased region" description="Pro residues" evidence="13">
    <location>
        <begin position="459"/>
        <end position="468"/>
    </location>
</feature>
<comment type="catalytic activity">
    <reaction evidence="1">
        <text>Random endo-hydrolysis of N-acetyl-beta-D-glucosaminide (1-&gt;4)-beta-linkages in chitin and chitodextrins.</text>
        <dbReference type="EC" id="3.2.1.14"/>
    </reaction>
</comment>
<feature type="region of interest" description="Disordered" evidence="13">
    <location>
        <begin position="648"/>
        <end position="844"/>
    </location>
</feature>
<evidence type="ECO:0000256" key="9">
    <source>
        <dbReference type="ARBA" id="ARBA00023277"/>
    </source>
</evidence>
<evidence type="ECO:0000256" key="5">
    <source>
        <dbReference type="ARBA" id="ARBA00022729"/>
    </source>
</evidence>
<accession>A0A8K1UAR8</accession>
<feature type="domain" description="Chitin-binding type-2" evidence="15">
    <location>
        <begin position="473"/>
        <end position="534"/>
    </location>
</feature>
<dbReference type="GO" id="GO:0005576">
    <property type="term" value="C:extracellular region"/>
    <property type="evidence" value="ECO:0007669"/>
    <property type="project" value="InterPro"/>
</dbReference>
<dbReference type="GO" id="GO:0008843">
    <property type="term" value="F:endochitinase activity"/>
    <property type="evidence" value="ECO:0007669"/>
    <property type="project" value="UniProtKB-EC"/>
</dbReference>
<feature type="compositionally biased region" description="Low complexity" evidence="13">
    <location>
        <begin position="441"/>
        <end position="458"/>
    </location>
</feature>
<feature type="compositionally biased region" description="Low complexity" evidence="13">
    <location>
        <begin position="868"/>
        <end position="893"/>
    </location>
</feature>
<feature type="compositionally biased region" description="Polar residues" evidence="13">
    <location>
        <begin position="1558"/>
        <end position="1573"/>
    </location>
</feature>
<feature type="domain" description="GH18" evidence="16">
    <location>
        <begin position="33"/>
        <end position="410"/>
    </location>
</feature>
<dbReference type="PROSITE" id="PS51910">
    <property type="entry name" value="GH18_2"/>
    <property type="match status" value="1"/>
</dbReference>
<evidence type="ECO:0000256" key="14">
    <source>
        <dbReference type="SAM" id="SignalP"/>
    </source>
</evidence>
<evidence type="ECO:0000259" key="16">
    <source>
        <dbReference type="PROSITE" id="PS51910"/>
    </source>
</evidence>
<proteinExistence type="evidence at transcript level"/>
<keyword evidence="19" id="KW-1185">Reference proteome</keyword>
<dbReference type="Pfam" id="PF00704">
    <property type="entry name" value="Glyco_hydro_18"/>
    <property type="match status" value="1"/>
</dbReference>
<dbReference type="EC" id="3.2.1.14" evidence="3"/>
<feature type="region of interest" description="Disordered" evidence="13">
    <location>
        <begin position="857"/>
        <end position="894"/>
    </location>
</feature>
<dbReference type="SUPFAM" id="SSF51445">
    <property type="entry name" value="(Trans)glycosidases"/>
    <property type="match status" value="1"/>
</dbReference>
<evidence type="ECO:0000256" key="1">
    <source>
        <dbReference type="ARBA" id="ARBA00000822"/>
    </source>
</evidence>
<feature type="region of interest" description="Disordered" evidence="13">
    <location>
        <begin position="1622"/>
        <end position="1642"/>
    </location>
</feature>